<dbReference type="InterPro" id="IPR001173">
    <property type="entry name" value="Glyco_trans_2-like"/>
</dbReference>
<sequence length="385" mass="43249">MIPLIFWLSFGLLVYIYFGYPLMTRVVAGLVNRPVRKDEMYQPRVSILIAAYNEAKDIEATLKNKLALDYPADKLEVLVISDESDDGTDDIIECMAASARFPIRLFRQVPRQGKTAGLNTLVPQTTGDIILFSDANSQWDSQAVSQLCSNFADPDVGYVTGKMVYVNDDGSLVGDGCSAYMKYENWLREQETRLGSVVGVDGGIDAMRKTLYQPLNADQLPDFVQPLKVVEQGYRVVYEPRALLKEEALNDSDSEFSMRVRVSLRALWALKDMRHLMSPFRDPVFAWQLISHKLLRYTAFVPLITLAISTLLLAPARGIYTLAFLGLVVFGALAWTGHKREGEGQPLSVIYSIPYYFMLLNIASYKATAAFLKGEKKVIWNPRKG</sequence>
<keyword evidence="4" id="KW-1133">Transmembrane helix</keyword>
<dbReference type="Gene3D" id="3.90.550.10">
    <property type="entry name" value="Spore Coat Polysaccharide Biosynthesis Protein SpsA, Chain A"/>
    <property type="match status" value="1"/>
</dbReference>
<keyword evidence="4" id="KW-0472">Membrane</keyword>
<dbReference type="PANTHER" id="PTHR43630">
    <property type="entry name" value="POLY-BETA-1,6-N-ACETYL-D-GLUCOSAMINE SYNTHASE"/>
    <property type="match status" value="1"/>
</dbReference>
<feature type="transmembrane region" description="Helical" evidence="4">
    <location>
        <begin position="349"/>
        <end position="372"/>
    </location>
</feature>
<gene>
    <name evidence="6" type="ORF">FDP08_03475</name>
</gene>
<feature type="transmembrane region" description="Helical" evidence="4">
    <location>
        <begin position="294"/>
        <end position="313"/>
    </location>
</feature>
<comment type="similarity">
    <text evidence="1">Belongs to the glycosyltransferase 2 family.</text>
</comment>
<dbReference type="InterPro" id="IPR029044">
    <property type="entry name" value="Nucleotide-diphossugar_trans"/>
</dbReference>
<evidence type="ECO:0000259" key="5">
    <source>
        <dbReference type="Pfam" id="PF00535"/>
    </source>
</evidence>
<dbReference type="PANTHER" id="PTHR43630:SF1">
    <property type="entry name" value="POLY-BETA-1,6-N-ACETYL-D-GLUCOSAMINE SYNTHASE"/>
    <property type="match status" value="1"/>
</dbReference>
<feature type="transmembrane region" description="Helical" evidence="4">
    <location>
        <begin position="6"/>
        <end position="31"/>
    </location>
</feature>
<feature type="transmembrane region" description="Helical" evidence="4">
    <location>
        <begin position="319"/>
        <end position="337"/>
    </location>
</feature>
<evidence type="ECO:0000256" key="2">
    <source>
        <dbReference type="ARBA" id="ARBA00022676"/>
    </source>
</evidence>
<dbReference type="RefSeq" id="WP_137434635.1">
    <property type="nucleotide sequence ID" value="NZ_JANRHC010000005.1"/>
</dbReference>
<accession>A0A4V6CTY3</accession>
<evidence type="ECO:0000256" key="1">
    <source>
        <dbReference type="ARBA" id="ARBA00006739"/>
    </source>
</evidence>
<keyword evidence="2" id="KW-0328">Glycosyltransferase</keyword>
<dbReference type="CDD" id="cd06439">
    <property type="entry name" value="CESA_like_1"/>
    <property type="match status" value="1"/>
</dbReference>
<dbReference type="GO" id="GO:0016757">
    <property type="term" value="F:glycosyltransferase activity"/>
    <property type="evidence" value="ECO:0007669"/>
    <property type="project" value="UniProtKB-KW"/>
</dbReference>
<dbReference type="SUPFAM" id="SSF53448">
    <property type="entry name" value="Nucleotide-diphospho-sugar transferases"/>
    <property type="match status" value="1"/>
</dbReference>
<keyword evidence="7" id="KW-1185">Reference proteome</keyword>
<reference evidence="6 7" key="1">
    <citation type="submission" date="2019-05" db="EMBL/GenBank/DDBJ databases">
        <title>Marinobacter panjinensis sp. nov., a moderately halophilic bacterium isolated from sea tidal flat environment.</title>
        <authorList>
            <person name="Yang W."/>
            <person name="An M."/>
            <person name="He W."/>
            <person name="Luo X."/>
            <person name="Zhu L."/>
            <person name="Chen G."/>
            <person name="Zhang Y."/>
            <person name="Wang Y."/>
        </authorList>
    </citation>
    <scope>NUCLEOTIDE SEQUENCE [LARGE SCALE GENOMIC DNA]</scope>
    <source>
        <strain evidence="6 7">PJ-16</strain>
    </source>
</reference>
<dbReference type="AlphaFoldDB" id="A0A4V6CTY3"/>
<name>A0A4V6CTY3_9GAMM</name>
<proteinExistence type="inferred from homology"/>
<dbReference type="EMBL" id="SZYH01000001">
    <property type="protein sequence ID" value="TKV67215.1"/>
    <property type="molecule type" value="Genomic_DNA"/>
</dbReference>
<evidence type="ECO:0000256" key="3">
    <source>
        <dbReference type="ARBA" id="ARBA00022679"/>
    </source>
</evidence>
<evidence type="ECO:0000313" key="6">
    <source>
        <dbReference type="EMBL" id="TKV67215.1"/>
    </source>
</evidence>
<evidence type="ECO:0000313" key="7">
    <source>
        <dbReference type="Proteomes" id="UP000308488"/>
    </source>
</evidence>
<dbReference type="Pfam" id="PF00535">
    <property type="entry name" value="Glycos_transf_2"/>
    <property type="match status" value="1"/>
</dbReference>
<comment type="caution">
    <text evidence="6">The sequence shown here is derived from an EMBL/GenBank/DDBJ whole genome shotgun (WGS) entry which is preliminary data.</text>
</comment>
<dbReference type="Proteomes" id="UP000308488">
    <property type="component" value="Unassembled WGS sequence"/>
</dbReference>
<evidence type="ECO:0000256" key="4">
    <source>
        <dbReference type="SAM" id="Phobius"/>
    </source>
</evidence>
<keyword evidence="4" id="KW-0812">Transmembrane</keyword>
<protein>
    <submittedName>
        <fullName evidence="6">Glycosyltransferase family 2 protein</fullName>
    </submittedName>
</protein>
<organism evidence="6 7">
    <name type="scientific">Marinobacter panjinensis</name>
    <dbReference type="NCBI Taxonomy" id="2576384"/>
    <lineage>
        <taxon>Bacteria</taxon>
        <taxon>Pseudomonadati</taxon>
        <taxon>Pseudomonadota</taxon>
        <taxon>Gammaproteobacteria</taxon>
        <taxon>Pseudomonadales</taxon>
        <taxon>Marinobacteraceae</taxon>
        <taxon>Marinobacter</taxon>
    </lineage>
</organism>
<dbReference type="OrthoDB" id="9766971at2"/>
<feature type="domain" description="Glycosyltransferase 2-like" evidence="5">
    <location>
        <begin position="46"/>
        <end position="172"/>
    </location>
</feature>
<keyword evidence="3 6" id="KW-0808">Transferase</keyword>